<feature type="transmembrane region" description="Helical" evidence="6">
    <location>
        <begin position="112"/>
        <end position="133"/>
    </location>
</feature>
<evidence type="ECO:0000313" key="8">
    <source>
        <dbReference type="Proteomes" id="UP000305654"/>
    </source>
</evidence>
<dbReference type="GO" id="GO:0005886">
    <property type="term" value="C:plasma membrane"/>
    <property type="evidence" value="ECO:0007669"/>
    <property type="project" value="UniProtKB-SubCell"/>
</dbReference>
<gene>
    <name evidence="7" type="ORF">FE263_11030</name>
</gene>
<dbReference type="RefSeq" id="WP_138326038.1">
    <property type="nucleotide sequence ID" value="NZ_VCDI01000003.1"/>
</dbReference>
<feature type="transmembrane region" description="Helical" evidence="6">
    <location>
        <begin position="178"/>
        <end position="199"/>
    </location>
</feature>
<dbReference type="AlphaFoldDB" id="A0A5R9JB20"/>
<dbReference type="PANTHER" id="PTHR32196">
    <property type="entry name" value="ABC TRANSPORTER PERMEASE PROTEIN YPHD-RELATED-RELATED"/>
    <property type="match status" value="1"/>
</dbReference>
<protein>
    <submittedName>
        <fullName evidence="7">ABC transporter permease</fullName>
    </submittedName>
</protein>
<accession>A0A5R9JB20</accession>
<dbReference type="PANTHER" id="PTHR32196:SF72">
    <property type="entry name" value="RIBOSE IMPORT PERMEASE PROTEIN RBSC"/>
    <property type="match status" value="1"/>
</dbReference>
<evidence type="ECO:0000313" key="7">
    <source>
        <dbReference type="EMBL" id="TLU72576.1"/>
    </source>
</evidence>
<dbReference type="CDD" id="cd06579">
    <property type="entry name" value="TM_PBP1_transp_AraH_like"/>
    <property type="match status" value="1"/>
</dbReference>
<keyword evidence="2" id="KW-1003">Cell membrane</keyword>
<feature type="transmembrane region" description="Helical" evidence="6">
    <location>
        <begin position="309"/>
        <end position="328"/>
    </location>
</feature>
<evidence type="ECO:0000256" key="4">
    <source>
        <dbReference type="ARBA" id="ARBA00022989"/>
    </source>
</evidence>
<dbReference type="Pfam" id="PF02653">
    <property type="entry name" value="BPD_transp_2"/>
    <property type="match status" value="1"/>
</dbReference>
<organism evidence="7 8">
    <name type="scientific">Lichenicoccus roseus</name>
    <dbReference type="NCBI Taxonomy" id="2683649"/>
    <lineage>
        <taxon>Bacteria</taxon>
        <taxon>Pseudomonadati</taxon>
        <taxon>Pseudomonadota</taxon>
        <taxon>Alphaproteobacteria</taxon>
        <taxon>Acetobacterales</taxon>
        <taxon>Acetobacteraceae</taxon>
        <taxon>Lichenicoccus</taxon>
    </lineage>
</organism>
<evidence type="ECO:0000256" key="3">
    <source>
        <dbReference type="ARBA" id="ARBA00022692"/>
    </source>
</evidence>
<comment type="caution">
    <text evidence="7">The sequence shown here is derived from an EMBL/GenBank/DDBJ whole genome shotgun (WGS) entry which is preliminary data.</text>
</comment>
<feature type="transmembrane region" description="Helical" evidence="6">
    <location>
        <begin position="285"/>
        <end position="303"/>
    </location>
</feature>
<dbReference type="GO" id="GO:0022857">
    <property type="term" value="F:transmembrane transporter activity"/>
    <property type="evidence" value="ECO:0007669"/>
    <property type="project" value="InterPro"/>
</dbReference>
<feature type="transmembrane region" description="Helical" evidence="6">
    <location>
        <begin position="59"/>
        <end position="80"/>
    </location>
</feature>
<evidence type="ECO:0000256" key="2">
    <source>
        <dbReference type="ARBA" id="ARBA00022475"/>
    </source>
</evidence>
<dbReference type="Proteomes" id="UP000305654">
    <property type="component" value="Unassembled WGS sequence"/>
</dbReference>
<evidence type="ECO:0000256" key="5">
    <source>
        <dbReference type="ARBA" id="ARBA00023136"/>
    </source>
</evidence>
<reference evidence="7 8" key="1">
    <citation type="submission" date="2019-05" db="EMBL/GenBank/DDBJ databases">
        <authorList>
            <person name="Pankratov T."/>
            <person name="Grouzdev D."/>
        </authorList>
    </citation>
    <scope>NUCLEOTIDE SEQUENCE [LARGE SCALE GENOMIC DNA]</scope>
    <source>
        <strain evidence="7 8">KEBCLARHB70R</strain>
    </source>
</reference>
<keyword evidence="4 6" id="KW-1133">Transmembrane helix</keyword>
<comment type="subcellular location">
    <subcellularLocation>
        <location evidence="1">Cell membrane</location>
        <topology evidence="1">Multi-pass membrane protein</topology>
    </subcellularLocation>
</comment>
<keyword evidence="5 6" id="KW-0472">Membrane</keyword>
<evidence type="ECO:0000256" key="1">
    <source>
        <dbReference type="ARBA" id="ARBA00004651"/>
    </source>
</evidence>
<dbReference type="InterPro" id="IPR001851">
    <property type="entry name" value="ABC_transp_permease"/>
</dbReference>
<feature type="transmembrane region" description="Helical" evidence="6">
    <location>
        <begin position="29"/>
        <end position="47"/>
    </location>
</feature>
<feature type="transmembrane region" description="Helical" evidence="6">
    <location>
        <begin position="87"/>
        <end position="106"/>
    </location>
</feature>
<feature type="transmembrane region" description="Helical" evidence="6">
    <location>
        <begin position="229"/>
        <end position="251"/>
    </location>
</feature>
<evidence type="ECO:0000256" key="6">
    <source>
        <dbReference type="SAM" id="Phobius"/>
    </source>
</evidence>
<dbReference type="EMBL" id="VCDI01000003">
    <property type="protein sequence ID" value="TLU72576.1"/>
    <property type="molecule type" value="Genomic_DNA"/>
</dbReference>
<dbReference type="OrthoDB" id="5503349at2"/>
<keyword evidence="3 6" id="KW-0812">Transmembrane</keyword>
<feature type="transmembrane region" description="Helical" evidence="6">
    <location>
        <begin position="257"/>
        <end position="278"/>
    </location>
</feature>
<sequence length="336" mass="33881">MSASESGDTGSGGRFTLARLKLGGGLGRALNELTIVVGFVAISLYLAVTTPAFLSTANILSILLASSLIGIVAVGETFVIVTSGIDLSVGSVVAFTGVMTGLAIHAHFPVPLAVLTGIGIGAFCGAFNAFAITVLNMSPFIVTLAVLAMARGLAFIVTNGNTIFDFPDSFDNIGGGNLGPLPIAALIAAVVFLAAWVLLSRTVLGAEIYAVGGNREAARLAGIPVTRTLSVVYIISGALAGLGGVVLAGRLDSAQPIAAVGLELNAIAAVVIGGASLFGGKGSVLGTLLGVLIIGLINNGLTLKNVQPFWVQFIQGAVIFGAVLVDSLNQKRRGRV</sequence>
<keyword evidence="8" id="KW-1185">Reference proteome</keyword>
<name>A0A5R9JB20_9PROT</name>
<feature type="transmembrane region" description="Helical" evidence="6">
    <location>
        <begin position="140"/>
        <end position="158"/>
    </location>
</feature>
<proteinExistence type="predicted"/>